<comment type="caution">
    <text evidence="1">The sequence shown here is derived from an EMBL/GenBank/DDBJ whole genome shotgun (WGS) entry which is preliminary data.</text>
</comment>
<gene>
    <name evidence="1" type="ORF">O6H91_09G109300</name>
</gene>
<evidence type="ECO:0000313" key="1">
    <source>
        <dbReference type="EMBL" id="KAJ7545145.1"/>
    </source>
</evidence>
<protein>
    <submittedName>
        <fullName evidence="1">Uncharacterized protein</fullName>
    </submittedName>
</protein>
<proteinExistence type="predicted"/>
<dbReference type="EMBL" id="CM055100">
    <property type="protein sequence ID" value="KAJ7545145.1"/>
    <property type="molecule type" value="Genomic_DNA"/>
</dbReference>
<evidence type="ECO:0000313" key="2">
    <source>
        <dbReference type="Proteomes" id="UP001162992"/>
    </source>
</evidence>
<sequence length="634" mass="70842">MAAAAEVGEADLFDPNPDIHALFMHYNHLYFDQKLGACSVAWSSSRMTLCAGICQFVRGGGCAIRLSEPLLKYRSVADLKDTLLHEMIHAYLFLTDGNRDHDDHGPSFQTKMSAINNSTIMDLEKPKQGYHISVYHSFKDEVDNYRVHHWMCQVCGNTVKRSMNRAPSAADCRYRLPDAQACSDLRCSWHMHERHCGGNFVKTAEPAGYVDRRKRSNDGPSTQNIGVTFEASKQANGQKCKSLANAKENNTAVPRKSQLENFFGTMASQKVQEKLDSHQEGGRGVELENESGNVLKFVKEHAETVMKPIEGTGCAPMFEKNDTFHSQESLEQKTLEILISPPATNVRKRKRKVQLSGNDAPKVPTVIIGWKGWWASEDEENEEICKLVDKRRARRIHEKSVGLVESKKVNESKVSKTILIDEDQHTDHKPNIKAIQDPDLPGNCFLQHANSEDSDDVDYIATIQSDSESGDFYAKKIDTSYRKVTSHHIEGVKMIPMNFSLEQMAESGSCHHIVDDSCALCSSSSVLDPMDSHPSFPGSSMHYRVPLAGGIVAVNLENVKESQGKRERLILGMEGREQSEGHIGTVGDYPKQDITMRCPSCNKVLVGDMNNEQSNEDINKHIDECLACDQLKLS</sequence>
<organism evidence="1 2">
    <name type="scientific">Diphasiastrum complanatum</name>
    <name type="common">Issler's clubmoss</name>
    <name type="synonym">Lycopodium complanatum</name>
    <dbReference type="NCBI Taxonomy" id="34168"/>
    <lineage>
        <taxon>Eukaryota</taxon>
        <taxon>Viridiplantae</taxon>
        <taxon>Streptophyta</taxon>
        <taxon>Embryophyta</taxon>
        <taxon>Tracheophyta</taxon>
        <taxon>Lycopodiopsida</taxon>
        <taxon>Lycopodiales</taxon>
        <taxon>Lycopodiaceae</taxon>
        <taxon>Lycopodioideae</taxon>
        <taxon>Diphasiastrum</taxon>
    </lineage>
</organism>
<accession>A0ACC2CSY2</accession>
<keyword evidence="2" id="KW-1185">Reference proteome</keyword>
<name>A0ACC2CSY2_DIPCM</name>
<dbReference type="Proteomes" id="UP001162992">
    <property type="component" value="Chromosome 9"/>
</dbReference>
<reference evidence="2" key="1">
    <citation type="journal article" date="2024" name="Proc. Natl. Acad. Sci. U.S.A.">
        <title>Extraordinary preservation of gene collinearity over three hundred million years revealed in homosporous lycophytes.</title>
        <authorList>
            <person name="Li C."/>
            <person name="Wickell D."/>
            <person name="Kuo L.Y."/>
            <person name="Chen X."/>
            <person name="Nie B."/>
            <person name="Liao X."/>
            <person name="Peng D."/>
            <person name="Ji J."/>
            <person name="Jenkins J."/>
            <person name="Williams M."/>
            <person name="Shu S."/>
            <person name="Plott C."/>
            <person name="Barry K."/>
            <person name="Rajasekar S."/>
            <person name="Grimwood J."/>
            <person name="Han X."/>
            <person name="Sun S."/>
            <person name="Hou Z."/>
            <person name="He W."/>
            <person name="Dai G."/>
            <person name="Sun C."/>
            <person name="Schmutz J."/>
            <person name="Leebens-Mack J.H."/>
            <person name="Li F.W."/>
            <person name="Wang L."/>
        </authorList>
    </citation>
    <scope>NUCLEOTIDE SEQUENCE [LARGE SCALE GENOMIC DNA]</scope>
    <source>
        <strain evidence="2">cv. PW_Plant_1</strain>
    </source>
</reference>